<keyword evidence="3" id="KW-1185">Reference proteome</keyword>
<organism evidence="2 3">
    <name type="scientific">Devosia sediminis</name>
    <dbReference type="NCBI Taxonomy" id="2798801"/>
    <lineage>
        <taxon>Bacteria</taxon>
        <taxon>Pseudomonadati</taxon>
        <taxon>Pseudomonadota</taxon>
        <taxon>Alphaproteobacteria</taxon>
        <taxon>Hyphomicrobiales</taxon>
        <taxon>Devosiaceae</taxon>
        <taxon>Devosia</taxon>
    </lineage>
</organism>
<evidence type="ECO:0000313" key="3">
    <source>
        <dbReference type="Proteomes" id="UP000602124"/>
    </source>
</evidence>
<gene>
    <name evidence="2" type="ORF">JEQ47_16775</name>
</gene>
<proteinExistence type="predicted"/>
<evidence type="ECO:0000313" key="2">
    <source>
        <dbReference type="EMBL" id="MBJ3786382.1"/>
    </source>
</evidence>
<keyword evidence="1" id="KW-0812">Transmembrane</keyword>
<reference evidence="2" key="1">
    <citation type="submission" date="2020-12" db="EMBL/GenBank/DDBJ databases">
        <title>Devosia sp. MSA67 isolated from Mo River.</title>
        <authorList>
            <person name="Ma F."/>
            <person name="Zi Z."/>
        </authorList>
    </citation>
    <scope>NUCLEOTIDE SEQUENCE</scope>
    <source>
        <strain evidence="2">MSA67</strain>
    </source>
</reference>
<keyword evidence="1" id="KW-1133">Transmembrane helix</keyword>
<dbReference type="Proteomes" id="UP000602124">
    <property type="component" value="Unassembled WGS sequence"/>
</dbReference>
<dbReference type="RefSeq" id="WP_198877572.1">
    <property type="nucleotide sequence ID" value="NZ_JAEKMH010000004.1"/>
</dbReference>
<keyword evidence="1" id="KW-0472">Membrane</keyword>
<comment type="caution">
    <text evidence="2">The sequence shown here is derived from an EMBL/GenBank/DDBJ whole genome shotgun (WGS) entry which is preliminary data.</text>
</comment>
<name>A0A934IXU4_9HYPH</name>
<dbReference type="AlphaFoldDB" id="A0A934IXU4"/>
<accession>A0A934IXU4</accession>
<evidence type="ECO:0000256" key="1">
    <source>
        <dbReference type="SAM" id="Phobius"/>
    </source>
</evidence>
<dbReference type="EMBL" id="JAEKMH010000004">
    <property type="protein sequence ID" value="MBJ3786382.1"/>
    <property type="molecule type" value="Genomic_DNA"/>
</dbReference>
<sequence>MYRPYWPAYRSLDASHWPSYQNTSHRPAIWVAFGLPLYVCVVIAALFALS</sequence>
<feature type="transmembrane region" description="Helical" evidence="1">
    <location>
        <begin position="28"/>
        <end position="49"/>
    </location>
</feature>
<protein>
    <submittedName>
        <fullName evidence="2">Uncharacterized protein</fullName>
    </submittedName>
</protein>